<comment type="caution">
    <text evidence="1">The sequence shown here is derived from an EMBL/GenBank/DDBJ whole genome shotgun (WGS) entry which is preliminary data.</text>
</comment>
<protein>
    <submittedName>
        <fullName evidence="1">Uncharacterized protein</fullName>
    </submittedName>
</protein>
<organism evidence="1 2">
    <name type="scientific">Burkholderia vietnamiensis</name>
    <dbReference type="NCBI Taxonomy" id="60552"/>
    <lineage>
        <taxon>Bacteria</taxon>
        <taxon>Pseudomonadati</taxon>
        <taxon>Pseudomonadota</taxon>
        <taxon>Betaproteobacteria</taxon>
        <taxon>Burkholderiales</taxon>
        <taxon>Burkholderiaceae</taxon>
        <taxon>Burkholderia</taxon>
        <taxon>Burkholderia cepacia complex</taxon>
    </lineage>
</organism>
<proteinExistence type="predicted"/>
<dbReference type="EMBL" id="PVHK01000138">
    <property type="protein sequence ID" value="PRH40725.1"/>
    <property type="molecule type" value="Genomic_DNA"/>
</dbReference>
<dbReference type="AlphaFoldDB" id="A0A132E0L7"/>
<evidence type="ECO:0000313" key="2">
    <source>
        <dbReference type="Proteomes" id="UP000237632"/>
    </source>
</evidence>
<dbReference type="Proteomes" id="UP000237632">
    <property type="component" value="Unassembled WGS sequence"/>
</dbReference>
<evidence type="ECO:0000313" key="1">
    <source>
        <dbReference type="EMBL" id="PRH40725.1"/>
    </source>
</evidence>
<name>A0A132E0L7_BURVI</name>
<gene>
    <name evidence="1" type="ORF">C6T65_19515</name>
</gene>
<reference evidence="1 2" key="1">
    <citation type="submission" date="2018-03" db="EMBL/GenBank/DDBJ databases">
        <authorList>
            <person name="Nguyen K."/>
            <person name="Fouts D."/>
            <person name="Sutton G."/>
        </authorList>
    </citation>
    <scope>NUCLEOTIDE SEQUENCE [LARGE SCALE GENOMIC DNA]</scope>
    <source>
        <strain evidence="1 2">AU3578</strain>
    </source>
</reference>
<sequence length="59" mass="6653">MRAERINELWAEFDDLASKSENEDVQFLIRAIKLHAELMNARLGALEVLGGVNVQTKPT</sequence>
<accession>A0A132E0L7</accession>
<dbReference type="RefSeq" id="WP_014725349.1">
    <property type="nucleotide sequence ID" value="NZ_BGKC01000019.1"/>
</dbReference>